<evidence type="ECO:0000256" key="1">
    <source>
        <dbReference type="ARBA" id="ARBA00004123"/>
    </source>
</evidence>
<dbReference type="InterPro" id="IPR003652">
    <property type="entry name" value="Ataxin_AXH_dom"/>
</dbReference>
<feature type="region of interest" description="Disordered" evidence="7">
    <location>
        <begin position="265"/>
        <end position="286"/>
    </location>
</feature>
<evidence type="ECO:0000259" key="8">
    <source>
        <dbReference type="PROSITE" id="PS51148"/>
    </source>
</evidence>
<accession>A0A913XWI3</accession>
<proteinExistence type="predicted"/>
<dbReference type="GO" id="GO:0003677">
    <property type="term" value="F:DNA binding"/>
    <property type="evidence" value="ECO:0007669"/>
    <property type="project" value="UniProtKB-KW"/>
</dbReference>
<feature type="compositionally biased region" description="Polar residues" evidence="7">
    <location>
        <begin position="458"/>
        <end position="473"/>
    </location>
</feature>
<evidence type="ECO:0000313" key="9">
    <source>
        <dbReference type="EnsemblMetazoa" id="XP_020910987.1"/>
    </source>
</evidence>
<dbReference type="PANTHER" id="PTHR13392">
    <property type="entry name" value="ATAXIN 1"/>
    <property type="match status" value="1"/>
</dbReference>
<dbReference type="InterPro" id="IPR036096">
    <property type="entry name" value="Ataxin_AXH_dom_sf"/>
</dbReference>
<evidence type="ECO:0000256" key="3">
    <source>
        <dbReference type="ARBA" id="ARBA00023015"/>
    </source>
</evidence>
<dbReference type="OMA" id="THITFTI"/>
<organism evidence="9 10">
    <name type="scientific">Exaiptasia diaphana</name>
    <name type="common">Tropical sea anemone</name>
    <name type="synonym">Aiptasia pulchella</name>
    <dbReference type="NCBI Taxonomy" id="2652724"/>
    <lineage>
        <taxon>Eukaryota</taxon>
        <taxon>Metazoa</taxon>
        <taxon>Cnidaria</taxon>
        <taxon>Anthozoa</taxon>
        <taxon>Hexacorallia</taxon>
        <taxon>Actiniaria</taxon>
        <taxon>Aiptasiidae</taxon>
        <taxon>Exaiptasia</taxon>
    </lineage>
</organism>
<dbReference type="GeneID" id="110248778"/>
<feature type="region of interest" description="Disordered" evidence="7">
    <location>
        <begin position="458"/>
        <end position="486"/>
    </location>
</feature>
<dbReference type="RefSeq" id="XP_020910988.1">
    <property type="nucleotide sequence ID" value="XM_021055329.2"/>
</dbReference>
<evidence type="ECO:0000256" key="6">
    <source>
        <dbReference type="ARBA" id="ARBA00023242"/>
    </source>
</evidence>
<dbReference type="SUPFAM" id="SSF102031">
    <property type="entry name" value="AXH domain"/>
    <property type="match status" value="1"/>
</dbReference>
<evidence type="ECO:0000256" key="7">
    <source>
        <dbReference type="SAM" id="MobiDB-lite"/>
    </source>
</evidence>
<comment type="subcellular location">
    <subcellularLocation>
        <location evidence="1">Nucleus</location>
    </subcellularLocation>
</comment>
<feature type="compositionally biased region" description="Polar residues" evidence="7">
    <location>
        <begin position="25"/>
        <end position="36"/>
    </location>
</feature>
<feature type="region of interest" description="Disordered" evidence="7">
    <location>
        <begin position="20"/>
        <end position="42"/>
    </location>
</feature>
<dbReference type="KEGG" id="epa:110248778"/>
<keyword evidence="4" id="KW-0238">DNA-binding</keyword>
<protein>
    <recommendedName>
        <fullName evidence="8">AXH domain-containing protein</fullName>
    </recommendedName>
</protein>
<keyword evidence="6" id="KW-0539">Nucleus</keyword>
<keyword evidence="5" id="KW-0804">Transcription</keyword>
<dbReference type="GO" id="GO:0005634">
    <property type="term" value="C:nucleus"/>
    <property type="evidence" value="ECO:0007669"/>
    <property type="project" value="UniProtKB-SubCell"/>
</dbReference>
<dbReference type="AlphaFoldDB" id="A0A913XWI3"/>
<dbReference type="EnsemblMetazoa" id="XM_021055328.2">
    <property type="protein sequence ID" value="XP_020910987.1"/>
    <property type="gene ID" value="LOC110248778"/>
</dbReference>
<dbReference type="RefSeq" id="XP_020910987.1">
    <property type="nucleotide sequence ID" value="XM_021055328.2"/>
</dbReference>
<dbReference type="PROSITE" id="PS51148">
    <property type="entry name" value="AXH"/>
    <property type="match status" value="1"/>
</dbReference>
<dbReference type="SMART" id="SM00536">
    <property type="entry name" value="AXH"/>
    <property type="match status" value="1"/>
</dbReference>
<sequence length="486" mass="50554">MANQLQNKPEREIVVASGMIPRSPVVSNGNTSNPTPENKDDKLVTHGISMVYTSALSSNLSQLAELAASQAPSQMGPLPTSLHQYHTGQGLGGTKYIVPGQSVPLPLGPQQSQVAMYGPGNQGLPLPTNIPPPFQKGSIIQLKSGALKRVEDLQTDDFVQSVNLCPELKLETSTVTSIRKNDEVGMSLIGFSINSSKTQVTLSCAVEHPFFVLDIGWSSCVPEKSLQKFNLACNHLKVGDVCIFLSPNAIPVPVCIPQGQMVPSPKLQAPQATGNQPGQTVQSDPTNQPQILLESTLQGSAPIPANTIVIKQPNPPVAAASPVPQAITAAQPSSAQVTTVSAIPTSSGIPPGNTLFFDPQLGILRSPSLGSQFVNQQIVGTTLDGKTVSLQGALPPYYQTVPASLVGSLPTQSAVPSSSVQGQAGVGNGLLVTAVGIVPGVNQPGMVYASQLSEMAQKQGLDTGSETVTQSDTGPPVAKRTKLDGQ</sequence>
<reference evidence="9" key="1">
    <citation type="submission" date="2022-11" db="UniProtKB">
        <authorList>
            <consortium name="EnsemblMetazoa"/>
        </authorList>
    </citation>
    <scope>IDENTIFICATION</scope>
</reference>
<feature type="domain" description="AXH" evidence="8">
    <location>
        <begin position="122"/>
        <end position="253"/>
    </location>
</feature>
<dbReference type="PANTHER" id="PTHR13392:SF13">
    <property type="entry name" value="AXH DOMAIN-CONTAINING PROTEIN"/>
    <property type="match status" value="1"/>
</dbReference>
<keyword evidence="10" id="KW-1185">Reference proteome</keyword>
<evidence type="ECO:0000256" key="5">
    <source>
        <dbReference type="ARBA" id="ARBA00023163"/>
    </source>
</evidence>
<keyword evidence="2" id="KW-0678">Repressor</keyword>
<dbReference type="InterPro" id="IPR043404">
    <property type="entry name" value="ATAXIN1-like"/>
</dbReference>
<evidence type="ECO:0000256" key="4">
    <source>
        <dbReference type="ARBA" id="ARBA00023125"/>
    </source>
</evidence>
<dbReference type="EnsemblMetazoa" id="XM_021055329.2">
    <property type="protein sequence ID" value="XP_020910988.1"/>
    <property type="gene ID" value="LOC110248778"/>
</dbReference>
<keyword evidence="3" id="KW-0805">Transcription regulation</keyword>
<dbReference type="GO" id="GO:0006355">
    <property type="term" value="P:regulation of DNA-templated transcription"/>
    <property type="evidence" value="ECO:0007669"/>
    <property type="project" value="InterPro"/>
</dbReference>
<name>A0A913XWI3_EXADI</name>
<dbReference type="GO" id="GO:0003723">
    <property type="term" value="F:RNA binding"/>
    <property type="evidence" value="ECO:0007669"/>
    <property type="project" value="InterPro"/>
</dbReference>
<dbReference type="Pfam" id="PF08517">
    <property type="entry name" value="AXH"/>
    <property type="match status" value="1"/>
</dbReference>
<feature type="compositionally biased region" description="Polar residues" evidence="7">
    <location>
        <begin position="270"/>
        <end position="286"/>
    </location>
</feature>
<dbReference type="Proteomes" id="UP000887567">
    <property type="component" value="Unplaced"/>
</dbReference>
<dbReference type="OrthoDB" id="10000452at2759"/>
<evidence type="ECO:0000256" key="2">
    <source>
        <dbReference type="ARBA" id="ARBA00022491"/>
    </source>
</evidence>
<evidence type="ECO:0000313" key="10">
    <source>
        <dbReference type="Proteomes" id="UP000887567"/>
    </source>
</evidence>